<organism evidence="1 2">
    <name type="scientific">Salinispira pacifica</name>
    <dbReference type="NCBI Taxonomy" id="1307761"/>
    <lineage>
        <taxon>Bacteria</taxon>
        <taxon>Pseudomonadati</taxon>
        <taxon>Spirochaetota</taxon>
        <taxon>Spirochaetia</taxon>
        <taxon>Spirochaetales</taxon>
        <taxon>Spirochaetaceae</taxon>
        <taxon>Salinispira</taxon>
    </lineage>
</organism>
<sequence length="43" mass="4810">MHISRRAVLDCAFLRRVAALAVILYISKKNFPSPGKAWEPLGL</sequence>
<proteinExistence type="predicted"/>
<evidence type="ECO:0000313" key="1">
    <source>
        <dbReference type="EMBL" id="AHC13658.1"/>
    </source>
</evidence>
<gene>
    <name evidence="1" type="ORF">L21SP2_0216</name>
</gene>
<keyword evidence="2" id="KW-1185">Reference proteome</keyword>
<accession>V5WCW6</accession>
<dbReference type="KEGG" id="slr:L21SP2_0216"/>
<protein>
    <submittedName>
        <fullName evidence="1">Uncharacterized protein</fullName>
    </submittedName>
</protein>
<evidence type="ECO:0000313" key="2">
    <source>
        <dbReference type="Proteomes" id="UP000018680"/>
    </source>
</evidence>
<dbReference type="STRING" id="1307761.L21SP2_0216"/>
<dbReference type="EMBL" id="CP006939">
    <property type="protein sequence ID" value="AHC13658.1"/>
    <property type="molecule type" value="Genomic_DNA"/>
</dbReference>
<dbReference type="Proteomes" id="UP000018680">
    <property type="component" value="Chromosome"/>
</dbReference>
<reference evidence="1 2" key="1">
    <citation type="journal article" date="2015" name="Stand. Genomic Sci.">
        <title>Complete genome sequence and description of Salinispira pacifica gen. nov., sp. nov., a novel spirochaete isolated form a hypersaline microbial mat.</title>
        <authorList>
            <person name="Ben Hania W."/>
            <person name="Joseph M."/>
            <person name="Schumann P."/>
            <person name="Bunk B."/>
            <person name="Fiebig A."/>
            <person name="Sproer C."/>
            <person name="Klenk H.P."/>
            <person name="Fardeau M.L."/>
            <person name="Spring S."/>
        </authorList>
    </citation>
    <scope>NUCLEOTIDE SEQUENCE [LARGE SCALE GENOMIC DNA]</scope>
    <source>
        <strain evidence="1 2">L21-RPul-D2</strain>
    </source>
</reference>
<name>V5WCW6_9SPIO</name>
<dbReference type="AlphaFoldDB" id="V5WCW6"/>
<dbReference type="HOGENOM" id="CLU_3239379_0_0_12"/>